<dbReference type="EMBL" id="BOMN01000046">
    <property type="protein sequence ID" value="GIE20863.1"/>
    <property type="molecule type" value="Genomic_DNA"/>
</dbReference>
<evidence type="ECO:0000313" key="1">
    <source>
        <dbReference type="EMBL" id="GIE20863.1"/>
    </source>
</evidence>
<evidence type="ECO:0000313" key="2">
    <source>
        <dbReference type="Proteomes" id="UP000603200"/>
    </source>
</evidence>
<sequence length="318" mass="33815">MALVAVAMAGAFLIQPPQPDMGAGVRRAFALPACFSEESCAIVLVETVVDPVETPPDETAIPVPISLDTDGEGCTGHVVVTTTMPVLSARFATTSITPVDVSFEYVALGLTAEEGADVISSGMTAGPGQTATLDFEAQTLRPGETYRWRVSGVGDVEEGRPGWSGWCEFTVDPGAPDYSSLDAGDYESLATLGLRPERSYTIRLNAGQRHISAAAIEKLNDLDDAIAQEDWQRDDWQHATEERLRVAALIRTANGPAITLSGAQWAGVVTDLGSWADILEDGADSEDMETTVDARPYRTASDLIEAELAAVGTRGRRN</sequence>
<reference evidence="1 2" key="1">
    <citation type="submission" date="2021-01" db="EMBL/GenBank/DDBJ databases">
        <title>Whole genome shotgun sequence of Actinoplanes humidus NBRC 14915.</title>
        <authorList>
            <person name="Komaki H."/>
            <person name="Tamura T."/>
        </authorList>
    </citation>
    <scope>NUCLEOTIDE SEQUENCE [LARGE SCALE GENOMIC DNA]</scope>
    <source>
        <strain evidence="1 2">NBRC 14915</strain>
    </source>
</reference>
<accession>A0ABQ3ZQN6</accession>
<keyword evidence="2" id="KW-1185">Reference proteome</keyword>
<name>A0ABQ3ZQN6_9ACTN</name>
<dbReference type="Proteomes" id="UP000603200">
    <property type="component" value="Unassembled WGS sequence"/>
</dbReference>
<organism evidence="1 2">
    <name type="scientific">Winogradskya humida</name>
    <dbReference type="NCBI Taxonomy" id="113566"/>
    <lineage>
        <taxon>Bacteria</taxon>
        <taxon>Bacillati</taxon>
        <taxon>Actinomycetota</taxon>
        <taxon>Actinomycetes</taxon>
        <taxon>Micromonosporales</taxon>
        <taxon>Micromonosporaceae</taxon>
        <taxon>Winogradskya</taxon>
    </lineage>
</organism>
<comment type="caution">
    <text evidence="1">The sequence shown here is derived from an EMBL/GenBank/DDBJ whole genome shotgun (WGS) entry which is preliminary data.</text>
</comment>
<proteinExistence type="predicted"/>
<protein>
    <submittedName>
        <fullName evidence="1">Uncharacterized protein</fullName>
    </submittedName>
</protein>
<gene>
    <name evidence="1" type="ORF">Ahu01nite_039650</name>
</gene>